<comment type="caution">
    <text evidence="8">The sequence shown here is derived from an EMBL/GenBank/DDBJ whole genome shotgun (WGS) entry which is preliminary data.</text>
</comment>
<feature type="compositionally biased region" description="Basic and acidic residues" evidence="6">
    <location>
        <begin position="53"/>
        <end position="62"/>
    </location>
</feature>
<reference evidence="8 9" key="1">
    <citation type="submission" date="2019-02" db="EMBL/GenBank/DDBJ databases">
        <title>Deep-cultivation of Planctomycetes and their phenomic and genomic characterization uncovers novel biology.</title>
        <authorList>
            <person name="Wiegand S."/>
            <person name="Jogler M."/>
            <person name="Boedeker C."/>
            <person name="Pinto D."/>
            <person name="Vollmers J."/>
            <person name="Rivas-Marin E."/>
            <person name="Kohn T."/>
            <person name="Peeters S.H."/>
            <person name="Heuer A."/>
            <person name="Rast P."/>
            <person name="Oberbeckmann S."/>
            <person name="Bunk B."/>
            <person name="Jeske O."/>
            <person name="Meyerdierks A."/>
            <person name="Storesund J.E."/>
            <person name="Kallscheuer N."/>
            <person name="Luecker S."/>
            <person name="Lage O.M."/>
            <person name="Pohl T."/>
            <person name="Merkel B.J."/>
            <person name="Hornburger P."/>
            <person name="Mueller R.-W."/>
            <person name="Bruemmer F."/>
            <person name="Labrenz M."/>
            <person name="Spormann A.M."/>
            <person name="Op Den Camp H."/>
            <person name="Overmann J."/>
            <person name="Amann R."/>
            <person name="Jetten M.S.M."/>
            <person name="Mascher T."/>
            <person name="Medema M.H."/>
            <person name="Devos D.P."/>
            <person name="Kaster A.-K."/>
            <person name="Ovreas L."/>
            <person name="Rohde M."/>
            <person name="Galperin M.Y."/>
            <person name="Jogler C."/>
        </authorList>
    </citation>
    <scope>NUCLEOTIDE SEQUENCE [LARGE SCALE GENOMIC DNA]</scope>
    <source>
        <strain evidence="8 9">Pla52n</strain>
    </source>
</reference>
<protein>
    <recommendedName>
        <fullName evidence="7">DUF1559 domain-containing protein</fullName>
    </recommendedName>
</protein>
<organism evidence="8 9">
    <name type="scientific">Stieleria varia</name>
    <dbReference type="NCBI Taxonomy" id="2528005"/>
    <lineage>
        <taxon>Bacteria</taxon>
        <taxon>Pseudomonadati</taxon>
        <taxon>Planctomycetota</taxon>
        <taxon>Planctomycetia</taxon>
        <taxon>Pirellulales</taxon>
        <taxon>Pirellulaceae</taxon>
        <taxon>Stieleria</taxon>
    </lineage>
</organism>
<dbReference type="EMBL" id="SJPN01000010">
    <property type="protein sequence ID" value="TWT92803.1"/>
    <property type="molecule type" value="Genomic_DNA"/>
</dbReference>
<keyword evidence="5" id="KW-0472">Membrane</keyword>
<evidence type="ECO:0000256" key="6">
    <source>
        <dbReference type="SAM" id="MobiDB-lite"/>
    </source>
</evidence>
<keyword evidence="4" id="KW-1133">Transmembrane helix</keyword>
<evidence type="ECO:0000256" key="3">
    <source>
        <dbReference type="ARBA" id="ARBA00022692"/>
    </source>
</evidence>
<proteinExistence type="predicted"/>
<feature type="compositionally biased region" description="Basic and acidic residues" evidence="6">
    <location>
        <begin position="338"/>
        <end position="347"/>
    </location>
</feature>
<dbReference type="PROSITE" id="PS51257">
    <property type="entry name" value="PROKAR_LIPOPROTEIN"/>
    <property type="match status" value="1"/>
</dbReference>
<dbReference type="OrthoDB" id="285651at2"/>
<comment type="subcellular location">
    <subcellularLocation>
        <location evidence="1">Membrane</location>
        <topology evidence="1">Single-pass membrane protein</topology>
    </subcellularLocation>
</comment>
<sequence length="714" mass="77904">MVNTRSQTDGKPSIATRFIGSLAVLSLLLSGCGQSQADRMMAAAKARQARNQAMKDQDEKPDTPPPAPVVNEQPGAMPASDVATKTDESTASGDAGEPAKPALLPISERVPAEPLNDTERRKRAVSNIEKIADALQKHSVKYAGFPVRYRVAGNGIATLSWRVELLPYLGYEELYKKFDPEKPWNKEPNLSLLQYIPDEYVSPERFDTKTNYLVPCGSDAIFEQGTQVRRFNRIEDGVENTILLLEVPDSMAVEWTKPDDFSYSFDTDFKTVLGGLRKDGTYAAWANGWPVLISSGLSNIEVFNALTCDKGDGQLAGKIHREITISEVSEAAVATSTKPEEMLDDNSRLPSGPPEQAPVAPEPVVVRETVPSAADLAIAQEKLRKVFAEQIREARYDDDKRELAKTLLAQAMAMEDDVAGAYALQTAALRLAVDSGGAAELIQGIDQRVGRFEVDAYDETVEWLLAFNDALSGRDPDSVDGNPIITRAAHVIHAGVVDNDFLQAAAVARLAYRLTGQQRDEDIPRLLNKVKSQILAAQKEFDKAAEALSIYRNDPANVEAGAAFGRFLCFIKGDWGTGLPLIAEGGNEEVMEIAKLDLQGSKSYVDSVAIGDGWWNLSRRARGAYRQAAQDRAVAWYSNAYEVMPESLDRLHVKNRLDEAEEGDATSPMALCEQLAEAVNADLSISLIAISQPNGLRGGRANRGGNDTQVDEYD</sequence>
<evidence type="ECO:0000256" key="4">
    <source>
        <dbReference type="ARBA" id="ARBA00022989"/>
    </source>
</evidence>
<dbReference type="RefSeq" id="WP_146523090.1">
    <property type="nucleotide sequence ID" value="NZ_CP151726.1"/>
</dbReference>
<evidence type="ECO:0000256" key="5">
    <source>
        <dbReference type="ARBA" id="ARBA00023136"/>
    </source>
</evidence>
<feature type="compositionally biased region" description="Low complexity" evidence="6">
    <location>
        <begin position="41"/>
        <end position="52"/>
    </location>
</feature>
<keyword evidence="2" id="KW-0488">Methylation</keyword>
<feature type="region of interest" description="Disordered" evidence="6">
    <location>
        <begin position="334"/>
        <end position="360"/>
    </location>
</feature>
<dbReference type="Proteomes" id="UP000320176">
    <property type="component" value="Unassembled WGS sequence"/>
</dbReference>
<dbReference type="InterPro" id="IPR011453">
    <property type="entry name" value="DUF1559"/>
</dbReference>
<keyword evidence="9" id="KW-1185">Reference proteome</keyword>
<name>A0A5C6A324_9BACT</name>
<evidence type="ECO:0000313" key="9">
    <source>
        <dbReference type="Proteomes" id="UP000320176"/>
    </source>
</evidence>
<evidence type="ECO:0000313" key="8">
    <source>
        <dbReference type="EMBL" id="TWT92803.1"/>
    </source>
</evidence>
<gene>
    <name evidence="8" type="ORF">Pla52n_61680</name>
</gene>
<accession>A0A5C6A324</accession>
<keyword evidence="3" id="KW-0812">Transmembrane</keyword>
<dbReference type="PANTHER" id="PTHR30093">
    <property type="entry name" value="GENERAL SECRETION PATHWAY PROTEIN G"/>
    <property type="match status" value="1"/>
</dbReference>
<evidence type="ECO:0000259" key="7">
    <source>
        <dbReference type="Pfam" id="PF07596"/>
    </source>
</evidence>
<feature type="domain" description="DUF1559" evidence="7">
    <location>
        <begin position="120"/>
        <end position="195"/>
    </location>
</feature>
<evidence type="ECO:0000256" key="2">
    <source>
        <dbReference type="ARBA" id="ARBA00022481"/>
    </source>
</evidence>
<feature type="region of interest" description="Disordered" evidence="6">
    <location>
        <begin position="41"/>
        <end position="121"/>
    </location>
</feature>
<dbReference type="AlphaFoldDB" id="A0A5C6A324"/>
<evidence type="ECO:0000256" key="1">
    <source>
        <dbReference type="ARBA" id="ARBA00004167"/>
    </source>
</evidence>
<dbReference type="GO" id="GO:0016020">
    <property type="term" value="C:membrane"/>
    <property type="evidence" value="ECO:0007669"/>
    <property type="project" value="UniProtKB-SubCell"/>
</dbReference>
<dbReference type="Pfam" id="PF07596">
    <property type="entry name" value="SBP_bac_10"/>
    <property type="match status" value="1"/>
</dbReference>
<dbReference type="PANTHER" id="PTHR30093:SF44">
    <property type="entry name" value="TYPE II SECRETION SYSTEM CORE PROTEIN G"/>
    <property type="match status" value="1"/>
</dbReference>